<evidence type="ECO:0000313" key="9">
    <source>
        <dbReference type="Proteomes" id="UP000009222"/>
    </source>
</evidence>
<feature type="transmembrane region" description="Helical" evidence="6">
    <location>
        <begin position="134"/>
        <end position="163"/>
    </location>
</feature>
<evidence type="ECO:0000256" key="7">
    <source>
        <dbReference type="SAM" id="SignalP"/>
    </source>
</evidence>
<feature type="chain" id="PRO_5003329540" evidence="7">
    <location>
        <begin position="25"/>
        <end position="403"/>
    </location>
</feature>
<protein>
    <submittedName>
        <fullName evidence="8">High-affinity iron permease</fullName>
    </submittedName>
</protein>
<dbReference type="GO" id="GO:0015093">
    <property type="term" value="F:ferrous iron transmembrane transporter activity"/>
    <property type="evidence" value="ECO:0007669"/>
    <property type="project" value="TreeGrafter"/>
</dbReference>
<evidence type="ECO:0000256" key="4">
    <source>
        <dbReference type="ARBA" id="ARBA00022989"/>
    </source>
</evidence>
<organism evidence="8 9">
    <name type="scientific">Leadbettera azotonutricia (strain ATCC BAA-888 / DSM 13862 / ZAS-9)</name>
    <name type="common">Treponema azotonutricium</name>
    <dbReference type="NCBI Taxonomy" id="545695"/>
    <lineage>
        <taxon>Bacteria</taxon>
        <taxon>Pseudomonadati</taxon>
        <taxon>Spirochaetota</taxon>
        <taxon>Spirochaetia</taxon>
        <taxon>Spirochaetales</taxon>
        <taxon>Breznakiellaceae</taxon>
        <taxon>Leadbettera</taxon>
    </lineage>
</organism>
<reference evidence="9" key="1">
    <citation type="submission" date="2009-12" db="EMBL/GenBank/DDBJ databases">
        <title>Complete sequence of Treponema azotonutricium strain ZAS-9.</title>
        <authorList>
            <person name="Tetu S.G."/>
            <person name="Matson E."/>
            <person name="Ren Q."/>
            <person name="Seshadri R."/>
            <person name="Elbourne L."/>
            <person name="Hassan K.A."/>
            <person name="Durkin A."/>
            <person name="Radune D."/>
            <person name="Mohamoud Y."/>
            <person name="Shay R."/>
            <person name="Jin S."/>
            <person name="Zhang X."/>
            <person name="Lucey K."/>
            <person name="Ballor N.R."/>
            <person name="Ottesen E."/>
            <person name="Rosenthal R."/>
            <person name="Allen A."/>
            <person name="Leadbetter J.R."/>
            <person name="Paulsen I.T."/>
        </authorList>
    </citation>
    <scope>NUCLEOTIDE SEQUENCE [LARGE SCALE GENOMIC DNA]</scope>
    <source>
        <strain evidence="9">ATCC BAA-888 / DSM 13862 / ZAS-9</strain>
    </source>
</reference>
<evidence type="ECO:0000256" key="1">
    <source>
        <dbReference type="ARBA" id="ARBA00004141"/>
    </source>
</evidence>
<proteinExistence type="inferred from homology"/>
<feature type="signal peptide" evidence="7">
    <location>
        <begin position="1"/>
        <end position="24"/>
    </location>
</feature>
<feature type="transmembrane region" description="Helical" evidence="6">
    <location>
        <begin position="206"/>
        <end position="227"/>
    </location>
</feature>
<dbReference type="AlphaFoldDB" id="F5YCH9"/>
<dbReference type="KEGG" id="taz:TREAZ_2831"/>
<evidence type="ECO:0000256" key="3">
    <source>
        <dbReference type="ARBA" id="ARBA00022692"/>
    </source>
</evidence>
<evidence type="ECO:0000256" key="5">
    <source>
        <dbReference type="ARBA" id="ARBA00023136"/>
    </source>
</evidence>
<dbReference type="HOGENOM" id="CLU_023979_2_0_12"/>
<keyword evidence="3 6" id="KW-0812">Transmembrane</keyword>
<dbReference type="STRING" id="545695.TREAZ_2831"/>
<gene>
    <name evidence="8" type="ordered locus">TREAZ_2831</name>
</gene>
<evidence type="ECO:0000256" key="2">
    <source>
        <dbReference type="ARBA" id="ARBA00008333"/>
    </source>
</evidence>
<dbReference type="PANTHER" id="PTHR31632">
    <property type="entry name" value="IRON TRANSPORTER FTH1"/>
    <property type="match status" value="1"/>
</dbReference>
<dbReference type="PANTHER" id="PTHR31632:SF2">
    <property type="entry name" value="PLASMA MEMBRANE IRON PERMEASE"/>
    <property type="match status" value="1"/>
</dbReference>
<dbReference type="InterPro" id="IPR004923">
    <property type="entry name" value="FTR1/Fip1/EfeU"/>
</dbReference>
<feature type="transmembrane region" description="Helical" evidence="6">
    <location>
        <begin position="284"/>
        <end position="306"/>
    </location>
</feature>
<name>F5YCH9_LEAAZ</name>
<keyword evidence="5 6" id="KW-0472">Membrane</keyword>
<dbReference type="RefSeq" id="WP_015712707.1">
    <property type="nucleotide sequence ID" value="NC_015577.1"/>
</dbReference>
<accession>F5YCH9</accession>
<keyword evidence="4 6" id="KW-1133">Transmembrane helix</keyword>
<dbReference type="eggNOG" id="COG0672">
    <property type="taxonomic scope" value="Bacteria"/>
</dbReference>
<comment type="similarity">
    <text evidence="2">Belongs to the oxidase-dependent Fe transporter (OFeT) (TC 9.A.10.1) family.</text>
</comment>
<dbReference type="FunCoup" id="F5YCH9">
    <property type="interactions" value="5"/>
</dbReference>
<feature type="transmembrane region" description="Helical" evidence="6">
    <location>
        <begin position="318"/>
        <end position="338"/>
    </location>
</feature>
<dbReference type="Proteomes" id="UP000009222">
    <property type="component" value="Chromosome"/>
</dbReference>
<dbReference type="EMBL" id="CP001841">
    <property type="protein sequence ID" value="AEF80768.1"/>
    <property type="molecule type" value="Genomic_DNA"/>
</dbReference>
<reference evidence="8 9" key="2">
    <citation type="journal article" date="2011" name="ISME J.">
        <title>RNA-seq reveals cooperative metabolic interactions between two termite-gut spirochete species in co-culture.</title>
        <authorList>
            <person name="Rosenthal A.Z."/>
            <person name="Matson E.G."/>
            <person name="Eldar A."/>
            <person name="Leadbetter J.R."/>
        </authorList>
    </citation>
    <scope>NUCLEOTIDE SEQUENCE [LARGE SCALE GENOMIC DNA]</scope>
    <source>
        <strain evidence="9">ATCC BAA-888 / DSM 13862 / ZAS-9</strain>
    </source>
</reference>
<comment type="subcellular location">
    <subcellularLocation>
        <location evidence="1">Membrane</location>
        <topology evidence="1">Multi-pass membrane protein</topology>
    </subcellularLocation>
</comment>
<feature type="transmembrane region" description="Helical" evidence="6">
    <location>
        <begin position="175"/>
        <end position="200"/>
    </location>
</feature>
<feature type="transmembrane region" description="Helical" evidence="6">
    <location>
        <begin position="370"/>
        <end position="388"/>
    </location>
</feature>
<evidence type="ECO:0000313" key="8">
    <source>
        <dbReference type="EMBL" id="AEF80768.1"/>
    </source>
</evidence>
<dbReference type="InParanoid" id="F5YCH9"/>
<feature type="transmembrane region" description="Helical" evidence="6">
    <location>
        <begin position="247"/>
        <end position="264"/>
    </location>
</feature>
<dbReference type="GO" id="GO:0033573">
    <property type="term" value="C:high-affinity iron permease complex"/>
    <property type="evidence" value="ECO:0007669"/>
    <property type="project" value="InterPro"/>
</dbReference>
<keyword evidence="9" id="KW-1185">Reference proteome</keyword>
<dbReference type="Pfam" id="PF03239">
    <property type="entry name" value="FTR1"/>
    <property type="match status" value="1"/>
</dbReference>
<sequence length="403" mass="43184">MNKKLVSSIFMLVLAVMLVSPVFAAFETWGDMVTEMAGHIDEAWTLYAAGNVKGAKAKVDTAYYGYYEKFGFEKTVMSQISGARAAEVEYQFSLVKKAMTAGAPGAEVREGLDLLISLLRADADRLDGKKESALAVFLSSLLIIVREGFEAILIVGAIIAYLLKSGNKNSVKPVYIGSLVALAASVLMAYILNLLAGAATGQNQEIIEGATMLLAVVVLFYVSNWMVSKAEAEAWSGYIEGKVKAGISKGSVFSLAFAAFLAVFREGAEVILFYQALIANTKTFMNMIWVGLAVGAVLLVGVYIVIRVLSLKIPLKPFFLGTSVLLFIMSISFIGNGIKELQEGNVVSVSPVPFVSSVDILGIYPTLETLIPQMILLIVSAAVFVLQLKKGSNPGRSAQGKNI</sequence>
<evidence type="ECO:0000256" key="6">
    <source>
        <dbReference type="SAM" id="Phobius"/>
    </source>
</evidence>
<keyword evidence="7" id="KW-0732">Signal</keyword>